<keyword evidence="2" id="KW-0963">Cytoplasm</keyword>
<dbReference type="NCBIfam" id="NF008935">
    <property type="entry name" value="PRK12292.1-1"/>
    <property type="match status" value="1"/>
</dbReference>
<dbReference type="Pfam" id="PF13393">
    <property type="entry name" value="tRNA-synt_His"/>
    <property type="match status" value="1"/>
</dbReference>
<feature type="coiled-coil region" evidence="3">
    <location>
        <begin position="227"/>
        <end position="254"/>
    </location>
</feature>
<dbReference type="InterPro" id="IPR004516">
    <property type="entry name" value="HisRS/HisZ"/>
</dbReference>
<dbReference type="PANTHER" id="PTHR11476">
    <property type="entry name" value="HISTIDYL-TRNA SYNTHETASE"/>
    <property type="match status" value="1"/>
</dbReference>
<proteinExistence type="inferred from homology"/>
<evidence type="ECO:0000256" key="2">
    <source>
        <dbReference type="ARBA" id="ARBA00022490"/>
    </source>
</evidence>
<evidence type="ECO:0000256" key="3">
    <source>
        <dbReference type="SAM" id="Coils"/>
    </source>
</evidence>
<dbReference type="HAMAP" id="MF_00125">
    <property type="entry name" value="HisZ"/>
    <property type="match status" value="1"/>
</dbReference>
<dbReference type="NCBIfam" id="NF009086">
    <property type="entry name" value="PRK12421.1"/>
    <property type="match status" value="1"/>
</dbReference>
<organism evidence="5">
    <name type="scientific">hydrothermal vent metagenome</name>
    <dbReference type="NCBI Taxonomy" id="652676"/>
    <lineage>
        <taxon>unclassified sequences</taxon>
        <taxon>metagenomes</taxon>
        <taxon>ecological metagenomes</taxon>
    </lineage>
</organism>
<name>A0A3B1A3T9_9ZZZZ</name>
<evidence type="ECO:0000313" key="5">
    <source>
        <dbReference type="EMBL" id="VAW92849.1"/>
    </source>
</evidence>
<dbReference type="PIRSF" id="PIRSF001549">
    <property type="entry name" value="His-tRNA_synth"/>
    <property type="match status" value="1"/>
</dbReference>
<dbReference type="GO" id="GO:0003879">
    <property type="term" value="F:ATP phosphoribosyltransferase activity"/>
    <property type="evidence" value="ECO:0007669"/>
    <property type="project" value="UniProtKB-EC"/>
</dbReference>
<dbReference type="InterPro" id="IPR004517">
    <property type="entry name" value="HisZ"/>
</dbReference>
<keyword evidence="5" id="KW-0808">Transferase</keyword>
<dbReference type="PANTHER" id="PTHR11476:SF7">
    <property type="entry name" value="HISTIDINE--TRNA LIGASE"/>
    <property type="match status" value="1"/>
</dbReference>
<comment type="subcellular location">
    <subcellularLocation>
        <location evidence="1">Cytoplasm</location>
    </subcellularLocation>
</comment>
<dbReference type="EC" id="2.4.2.17" evidence="5"/>
<sequence>MSNETWLLPEGIEEVLPPHAAFLEAKRRAILDLYHTWGYELVIPPLIEYLESLLTGTGDDLDLQTFKLTDQLNGRMMGVRADMTPQVARIDAHQLCRKTPTRLCYMGTILLTRPDGFAASRAPLQIGLELYGHSGVESDVEVFQLMVETLRTCGVKDVYFDLGHVGIYRGLVKQAGLTQQQEAILFDALQRKAKPEILNMLSELKIDSAVREMLLALADLNGGEAVLNKMEDVLAAASKDVKQAISELKNIAKAITHRIADVSLHYDLAELRGYHYHTGVVFAAFASGKGSAIAQGGRYDGIGKVFGNTRPATGFSTDLQTLLAFNSEQVVQQAGIFAPASDDELLQQAIAKSRAAGERVIVELPGQTGDGKALACDRQFVKEKNKWQIKPI</sequence>
<reference evidence="5" key="1">
    <citation type="submission" date="2018-06" db="EMBL/GenBank/DDBJ databases">
        <authorList>
            <person name="Zhirakovskaya E."/>
        </authorList>
    </citation>
    <scope>NUCLEOTIDE SEQUENCE</scope>
</reference>
<gene>
    <name evidence="5" type="ORF">MNBD_GAMMA21-1358</name>
</gene>
<protein>
    <submittedName>
        <fullName evidence="5">ATP phosphoribosyltransferase regulatory subunit</fullName>
        <ecNumber evidence="5">2.4.2.17</ecNumber>
    </submittedName>
</protein>
<dbReference type="SUPFAM" id="SSF55681">
    <property type="entry name" value="Class II aaRS and biotin synthetases"/>
    <property type="match status" value="1"/>
</dbReference>
<dbReference type="CDD" id="cd00773">
    <property type="entry name" value="HisRS-like_core"/>
    <property type="match status" value="1"/>
</dbReference>
<dbReference type="EMBL" id="UOFR01000017">
    <property type="protein sequence ID" value="VAW92849.1"/>
    <property type="molecule type" value="Genomic_DNA"/>
</dbReference>
<dbReference type="AlphaFoldDB" id="A0A3B1A3T9"/>
<dbReference type="GO" id="GO:0000105">
    <property type="term" value="P:L-histidine biosynthetic process"/>
    <property type="evidence" value="ECO:0007669"/>
    <property type="project" value="InterPro"/>
</dbReference>
<dbReference type="Gene3D" id="3.30.930.10">
    <property type="entry name" value="Bira Bifunctional Protein, Domain 2"/>
    <property type="match status" value="1"/>
</dbReference>
<dbReference type="NCBIfam" id="TIGR00443">
    <property type="entry name" value="hisZ_biosyn_reg"/>
    <property type="match status" value="1"/>
</dbReference>
<accession>A0A3B1A3T9</accession>
<dbReference type="GO" id="GO:0005737">
    <property type="term" value="C:cytoplasm"/>
    <property type="evidence" value="ECO:0007669"/>
    <property type="project" value="UniProtKB-SubCell"/>
</dbReference>
<keyword evidence="3" id="KW-0175">Coiled coil</keyword>
<dbReference type="InterPro" id="IPR045864">
    <property type="entry name" value="aa-tRNA-synth_II/BPL/LPL"/>
</dbReference>
<evidence type="ECO:0000259" key="4">
    <source>
        <dbReference type="Pfam" id="PF13393"/>
    </source>
</evidence>
<evidence type="ECO:0000256" key="1">
    <source>
        <dbReference type="ARBA" id="ARBA00004496"/>
    </source>
</evidence>
<dbReference type="InterPro" id="IPR041715">
    <property type="entry name" value="HisRS-like_core"/>
</dbReference>
<keyword evidence="5" id="KW-0328">Glycosyltransferase</keyword>
<feature type="domain" description="Class II Histidinyl-tRNA synthetase (HisRS)-like catalytic core" evidence="4">
    <location>
        <begin position="11"/>
        <end position="322"/>
    </location>
</feature>